<dbReference type="Gene3D" id="1.10.1510.10">
    <property type="entry name" value="Uncharacterised protein YqeY/AIM41 PF09424, N-terminal domain"/>
    <property type="match status" value="1"/>
</dbReference>
<dbReference type="InterPro" id="IPR003789">
    <property type="entry name" value="Asn/Gln_tRNA_amidoTrase-B-like"/>
</dbReference>
<protein>
    <recommendedName>
        <fullName evidence="3">Glutamyl-tRNA amidotransferase</fullName>
    </recommendedName>
</protein>
<dbReference type="PANTHER" id="PTHR28055:SF1">
    <property type="entry name" value="ALTERED INHERITANCE OF MITOCHONDRIA PROTEIN 41, MITOCHONDRIAL"/>
    <property type="match status" value="1"/>
</dbReference>
<reference evidence="1 2" key="1">
    <citation type="submission" date="2018-05" db="EMBL/GenBank/DDBJ databases">
        <title>Genomic Encyclopedia of Archaeal and Bacterial Type Strains, Phase II (KMG-II): from individual species to whole genera.</title>
        <authorList>
            <person name="Goeker M."/>
        </authorList>
    </citation>
    <scope>NUCLEOTIDE SEQUENCE [LARGE SCALE GENOMIC DNA]</scope>
    <source>
        <strain evidence="1 2">DSM 22214</strain>
    </source>
</reference>
<dbReference type="PANTHER" id="PTHR28055">
    <property type="entry name" value="ALTERED INHERITANCE OF MITOCHONDRIA PROTEIN 41, MITOCHONDRIAL"/>
    <property type="match status" value="1"/>
</dbReference>
<dbReference type="Pfam" id="PF09424">
    <property type="entry name" value="YqeY"/>
    <property type="match status" value="1"/>
</dbReference>
<dbReference type="Proteomes" id="UP000245489">
    <property type="component" value="Unassembled WGS sequence"/>
</dbReference>
<dbReference type="GO" id="GO:0016884">
    <property type="term" value="F:carbon-nitrogen ligase activity, with glutamine as amido-N-donor"/>
    <property type="evidence" value="ECO:0007669"/>
    <property type="project" value="InterPro"/>
</dbReference>
<dbReference type="SUPFAM" id="SSF89095">
    <property type="entry name" value="GatB/YqeY motif"/>
    <property type="match status" value="1"/>
</dbReference>
<proteinExistence type="predicted"/>
<keyword evidence="2" id="KW-1185">Reference proteome</keyword>
<dbReference type="InterPro" id="IPR019004">
    <property type="entry name" value="YqeY/Aim41"/>
</dbReference>
<evidence type="ECO:0000313" key="2">
    <source>
        <dbReference type="Proteomes" id="UP000245489"/>
    </source>
</evidence>
<dbReference type="InterPro" id="IPR023168">
    <property type="entry name" value="GatB_Yqey_C_2"/>
</dbReference>
<dbReference type="Gene3D" id="1.10.10.410">
    <property type="match status" value="1"/>
</dbReference>
<dbReference type="InterPro" id="IPR042184">
    <property type="entry name" value="YqeY/Aim41_N"/>
</dbReference>
<dbReference type="AlphaFoldDB" id="A0A316EHH0"/>
<dbReference type="EMBL" id="QGGO01000002">
    <property type="protein sequence ID" value="PWK28935.1"/>
    <property type="molecule type" value="Genomic_DNA"/>
</dbReference>
<evidence type="ECO:0008006" key="3">
    <source>
        <dbReference type="Google" id="ProtNLM"/>
    </source>
</evidence>
<gene>
    <name evidence="1" type="ORF">LV89_00488</name>
</gene>
<name>A0A316EHH0_9BACT</name>
<organism evidence="1 2">
    <name type="scientific">Arcicella aurantiaca</name>
    <dbReference type="NCBI Taxonomy" id="591202"/>
    <lineage>
        <taxon>Bacteria</taxon>
        <taxon>Pseudomonadati</taxon>
        <taxon>Bacteroidota</taxon>
        <taxon>Cytophagia</taxon>
        <taxon>Cytophagales</taxon>
        <taxon>Flectobacillaceae</taxon>
        <taxon>Arcicella</taxon>
    </lineage>
</organism>
<comment type="caution">
    <text evidence="1">The sequence shown here is derived from an EMBL/GenBank/DDBJ whole genome shotgun (WGS) entry which is preliminary data.</text>
</comment>
<evidence type="ECO:0000313" key="1">
    <source>
        <dbReference type="EMBL" id="PWK28935.1"/>
    </source>
</evidence>
<sequence length="175" mass="19359">MFSECPKVKGKYKTQNVKLRTFYKMSLKTNIDNSIKDAMRAKDQDRLRTLRAIKSLILLEETSATNTTGGELSADVELKLLTKAAKQRRDSLEIFISQGREDLAEKEQIELSIIEELLPKQLSEDELKAKLEEIKARVGASAPSDMGKMMGVATKELAGLADGKVVSAMVKALLA</sequence>
<accession>A0A316EHH0</accession>